<gene>
    <name evidence="2" type="ORF">CYLTODRAFT_420394</name>
</gene>
<keyword evidence="2" id="KW-0012">Acyltransferase</keyword>
<dbReference type="GO" id="GO:0006048">
    <property type="term" value="P:UDP-N-acetylglucosamine biosynthetic process"/>
    <property type="evidence" value="ECO:0007669"/>
    <property type="project" value="UniProtKB-UniPathway"/>
</dbReference>
<feature type="domain" description="N-acetyltransferase" evidence="1">
    <location>
        <begin position="9"/>
        <end position="163"/>
    </location>
</feature>
<evidence type="ECO:0000259" key="1">
    <source>
        <dbReference type="PROSITE" id="PS51186"/>
    </source>
</evidence>
<dbReference type="Gene3D" id="3.40.630.30">
    <property type="match status" value="1"/>
</dbReference>
<proteinExistence type="predicted"/>
<dbReference type="InterPro" id="IPR000182">
    <property type="entry name" value="GNAT_dom"/>
</dbReference>
<evidence type="ECO:0000313" key="2">
    <source>
        <dbReference type="EMBL" id="KIY69708.1"/>
    </source>
</evidence>
<dbReference type="PROSITE" id="PS51186">
    <property type="entry name" value="GNAT"/>
    <property type="match status" value="1"/>
</dbReference>
<dbReference type="GO" id="GO:0016747">
    <property type="term" value="F:acyltransferase activity, transferring groups other than amino-acyl groups"/>
    <property type="evidence" value="ECO:0007669"/>
    <property type="project" value="InterPro"/>
</dbReference>
<evidence type="ECO:0000313" key="3">
    <source>
        <dbReference type="Proteomes" id="UP000054007"/>
    </source>
</evidence>
<dbReference type="InterPro" id="IPR016181">
    <property type="entry name" value="Acyl_CoA_acyltransferase"/>
</dbReference>
<dbReference type="STRING" id="1314674.A0A0D7BGN9"/>
<organism evidence="2 3">
    <name type="scientific">Cylindrobasidium torrendii FP15055 ss-10</name>
    <dbReference type="NCBI Taxonomy" id="1314674"/>
    <lineage>
        <taxon>Eukaryota</taxon>
        <taxon>Fungi</taxon>
        <taxon>Dikarya</taxon>
        <taxon>Basidiomycota</taxon>
        <taxon>Agaricomycotina</taxon>
        <taxon>Agaricomycetes</taxon>
        <taxon>Agaricomycetidae</taxon>
        <taxon>Agaricales</taxon>
        <taxon>Marasmiineae</taxon>
        <taxon>Physalacriaceae</taxon>
        <taxon>Cylindrobasidium</taxon>
    </lineage>
</organism>
<dbReference type="EMBL" id="KN880479">
    <property type="protein sequence ID" value="KIY69708.1"/>
    <property type="molecule type" value="Genomic_DNA"/>
</dbReference>
<dbReference type="Proteomes" id="UP000054007">
    <property type="component" value="Unassembled WGS sequence"/>
</dbReference>
<accession>A0A0D7BGN9</accession>
<dbReference type="AlphaFoldDB" id="A0A0D7BGN9"/>
<sequence length="165" mass="18660">MASEVPPHEVVLVTTPQDIELCMNIRIDVFHHEQGFPLDVERDEYDDIPTTAHFLLRSTNSPSTPMGTIRAVKPAGKDYYKLTRLALLKNYRQFKLGRTLVNSLHEWVKQDAATKSPGASTVTVVCHSQLYVKGFYARFGYVPEGDEFDEDGDPHQKMVLTIPLV</sequence>
<dbReference type="OrthoDB" id="329272at2759"/>
<keyword evidence="3" id="KW-1185">Reference proteome</keyword>
<keyword evidence="2" id="KW-0808">Transferase</keyword>
<reference evidence="2 3" key="1">
    <citation type="journal article" date="2015" name="Fungal Genet. Biol.">
        <title>Evolution of novel wood decay mechanisms in Agaricales revealed by the genome sequences of Fistulina hepatica and Cylindrobasidium torrendii.</title>
        <authorList>
            <person name="Floudas D."/>
            <person name="Held B.W."/>
            <person name="Riley R."/>
            <person name="Nagy L.G."/>
            <person name="Koehler G."/>
            <person name="Ransdell A.S."/>
            <person name="Younus H."/>
            <person name="Chow J."/>
            <person name="Chiniquy J."/>
            <person name="Lipzen A."/>
            <person name="Tritt A."/>
            <person name="Sun H."/>
            <person name="Haridas S."/>
            <person name="LaButti K."/>
            <person name="Ohm R.A."/>
            <person name="Kues U."/>
            <person name="Blanchette R.A."/>
            <person name="Grigoriev I.V."/>
            <person name="Minto R.E."/>
            <person name="Hibbett D.S."/>
        </authorList>
    </citation>
    <scope>NUCLEOTIDE SEQUENCE [LARGE SCALE GENOMIC DNA]</scope>
    <source>
        <strain evidence="2 3">FP15055 ss-10</strain>
    </source>
</reference>
<dbReference type="UniPathway" id="UPA00113">
    <property type="reaction ID" value="UER00529"/>
</dbReference>
<dbReference type="SUPFAM" id="SSF55729">
    <property type="entry name" value="Acyl-CoA N-acyltransferases (Nat)"/>
    <property type="match status" value="1"/>
</dbReference>
<name>A0A0D7BGN9_9AGAR</name>
<protein>
    <submittedName>
        <fullName evidence="2">Acyl-CoA N-acyltransferase</fullName>
    </submittedName>
</protein>
<dbReference type="Pfam" id="PF13673">
    <property type="entry name" value="Acetyltransf_10"/>
    <property type="match status" value="1"/>
</dbReference>